<protein>
    <submittedName>
        <fullName evidence="2">Uncharacterized protein</fullName>
    </submittedName>
</protein>
<reference evidence="2" key="1">
    <citation type="submission" date="2018-02" db="EMBL/GenBank/DDBJ databases">
        <title>Rhizophora mucronata_Transcriptome.</title>
        <authorList>
            <person name="Meera S.P."/>
            <person name="Sreeshan A."/>
            <person name="Augustine A."/>
        </authorList>
    </citation>
    <scope>NUCLEOTIDE SEQUENCE</scope>
    <source>
        <tissue evidence="2">Leaf</tissue>
    </source>
</reference>
<name>A0A2P2NPQ0_RHIMU</name>
<accession>A0A2P2NPQ0</accession>
<sequence length="66" mass="7480">MNSVAAMHLFPLNLTLVILVVDRLSVVALWDNMTMYINDFPFTLCADNGLVKFLSLFQHGCSEIYL</sequence>
<keyword evidence="1" id="KW-1133">Transmembrane helix</keyword>
<evidence type="ECO:0000313" key="2">
    <source>
        <dbReference type="EMBL" id="MBX44466.1"/>
    </source>
</evidence>
<dbReference type="AlphaFoldDB" id="A0A2P2NPQ0"/>
<keyword evidence="1" id="KW-0472">Membrane</keyword>
<proteinExistence type="predicted"/>
<feature type="transmembrane region" description="Helical" evidence="1">
    <location>
        <begin position="12"/>
        <end position="30"/>
    </location>
</feature>
<evidence type="ECO:0000256" key="1">
    <source>
        <dbReference type="SAM" id="Phobius"/>
    </source>
</evidence>
<organism evidence="2">
    <name type="scientific">Rhizophora mucronata</name>
    <name type="common">Asiatic mangrove</name>
    <dbReference type="NCBI Taxonomy" id="61149"/>
    <lineage>
        <taxon>Eukaryota</taxon>
        <taxon>Viridiplantae</taxon>
        <taxon>Streptophyta</taxon>
        <taxon>Embryophyta</taxon>
        <taxon>Tracheophyta</taxon>
        <taxon>Spermatophyta</taxon>
        <taxon>Magnoliopsida</taxon>
        <taxon>eudicotyledons</taxon>
        <taxon>Gunneridae</taxon>
        <taxon>Pentapetalae</taxon>
        <taxon>rosids</taxon>
        <taxon>fabids</taxon>
        <taxon>Malpighiales</taxon>
        <taxon>Rhizophoraceae</taxon>
        <taxon>Rhizophora</taxon>
    </lineage>
</organism>
<dbReference type="EMBL" id="GGEC01063982">
    <property type="protein sequence ID" value="MBX44466.1"/>
    <property type="molecule type" value="Transcribed_RNA"/>
</dbReference>
<keyword evidence="1" id="KW-0812">Transmembrane</keyword>